<dbReference type="Pfam" id="PF13596">
    <property type="entry name" value="PAS_10"/>
    <property type="match status" value="1"/>
</dbReference>
<proteinExistence type="predicted"/>
<dbReference type="SUPFAM" id="SSF55785">
    <property type="entry name" value="PYP-like sensor domain (PAS domain)"/>
    <property type="match status" value="1"/>
</dbReference>
<dbReference type="InterPro" id="IPR012312">
    <property type="entry name" value="Hemerythrin-like"/>
</dbReference>
<feature type="domain" description="Hemerythrin-like" evidence="2">
    <location>
        <begin position="102"/>
        <end position="232"/>
    </location>
</feature>
<gene>
    <name evidence="4" type="ORF">V3851_25700</name>
</gene>
<dbReference type="PANTHER" id="PTHR39966">
    <property type="entry name" value="BLL2471 PROTEIN-RELATED"/>
    <property type="match status" value="1"/>
</dbReference>
<dbReference type="Pfam" id="PF04282">
    <property type="entry name" value="DUF438"/>
    <property type="match status" value="1"/>
</dbReference>
<evidence type="ECO:0000313" key="5">
    <source>
        <dbReference type="Proteomes" id="UP001306950"/>
    </source>
</evidence>
<organism evidence="4 5">
    <name type="scientific">Paenibacillus haidiansis</name>
    <dbReference type="NCBI Taxonomy" id="1574488"/>
    <lineage>
        <taxon>Bacteria</taxon>
        <taxon>Bacillati</taxon>
        <taxon>Bacillota</taxon>
        <taxon>Bacilli</taxon>
        <taxon>Bacillales</taxon>
        <taxon>Paenibacillaceae</taxon>
        <taxon>Paenibacillus</taxon>
    </lineage>
</organism>
<dbReference type="Gene3D" id="1.20.120.520">
    <property type="entry name" value="nmb1532 protein domain like"/>
    <property type="match status" value="1"/>
</dbReference>
<dbReference type="Gene3D" id="3.30.450.20">
    <property type="entry name" value="PAS domain"/>
    <property type="match status" value="1"/>
</dbReference>
<dbReference type="PANTHER" id="PTHR39966:SF3">
    <property type="entry name" value="DUF438 DOMAIN-CONTAINING PROTEIN"/>
    <property type="match status" value="1"/>
</dbReference>
<name>A0ABU7VZI6_9BACL</name>
<evidence type="ECO:0000313" key="4">
    <source>
        <dbReference type="EMBL" id="MEF2969172.1"/>
    </source>
</evidence>
<evidence type="ECO:0000259" key="2">
    <source>
        <dbReference type="Pfam" id="PF01814"/>
    </source>
</evidence>
<dbReference type="InterPro" id="IPR007380">
    <property type="entry name" value="DUF438"/>
</dbReference>
<comment type="caution">
    <text evidence="4">The sequence shown here is derived from an EMBL/GenBank/DDBJ whole genome shotgun (WGS) entry which is preliminary data.</text>
</comment>
<dbReference type="RefSeq" id="WP_331849272.1">
    <property type="nucleotide sequence ID" value="NZ_JAZHPZ010000024.1"/>
</dbReference>
<dbReference type="Pfam" id="PF01814">
    <property type="entry name" value="Hemerythrin"/>
    <property type="match status" value="1"/>
</dbReference>
<dbReference type="Proteomes" id="UP001306950">
    <property type="component" value="Unassembled WGS sequence"/>
</dbReference>
<evidence type="ECO:0000259" key="3">
    <source>
        <dbReference type="Pfam" id="PF04282"/>
    </source>
</evidence>
<protein>
    <submittedName>
        <fullName evidence="4">DUF438 domain-containing protein</fullName>
    </submittedName>
</protein>
<sequence>MSELINNREHSVPEQSRRQALLKEIIKELHQGKSVEEVKARFEEAVGDVTVAEISAMEHALMEEEGIPVEEVQRLCSVHTEIFKGSIGEIHRSDRAEEQPGHPVHTFKLENREIERLVNFKLSLHLDKFRKEDSEDVIFKLLEDLSLLLDLDKHYSRKENLLFPYLEKYGIYGPTKVMWGIDDGIRAMIKEVKAKLTSYDGDRETLCTDIERIIQEVNAMIFKEENILLPMALEKLTEDEWVKIARESEEIGFCLTAPEAEWIPKREPLPDTESAEAGTEESGQAPQGYVRFQTGILSVEQLETVLNHLPVDLTFIDENDVVRYFSHGKERIFARTKAVIGRTVQNCHPPQSVHVVEQLLADFKSGKKDSEDFWIPVKDKFVYIRYFAVRDEDGRYLGTLEFTQNIAPIRALEGQKRILS</sequence>
<keyword evidence="5" id="KW-1185">Reference proteome</keyword>
<dbReference type="InterPro" id="IPR035965">
    <property type="entry name" value="PAS-like_dom_sf"/>
</dbReference>
<reference evidence="4 5" key="1">
    <citation type="submission" date="2024-02" db="EMBL/GenBank/DDBJ databases">
        <title>A nitrogen-fixing paenibacillus bacterium.</title>
        <authorList>
            <person name="Zhang W.L."/>
            <person name="Chen S.F."/>
        </authorList>
    </citation>
    <scope>NUCLEOTIDE SEQUENCE [LARGE SCALE GENOMIC DNA]</scope>
    <source>
        <strain evidence="4 5">M1</strain>
    </source>
</reference>
<feature type="domain" description="DUF438" evidence="3">
    <location>
        <begin position="22"/>
        <end position="87"/>
    </location>
</feature>
<dbReference type="EMBL" id="JAZHPZ010000024">
    <property type="protein sequence ID" value="MEF2969172.1"/>
    <property type="molecule type" value="Genomic_DNA"/>
</dbReference>
<feature type="region of interest" description="Disordered" evidence="1">
    <location>
        <begin position="265"/>
        <end position="284"/>
    </location>
</feature>
<accession>A0ABU7VZI6</accession>
<evidence type="ECO:0000256" key="1">
    <source>
        <dbReference type="SAM" id="MobiDB-lite"/>
    </source>
</evidence>